<sequence length="404" mass="45953">MASAPAATPAAVPAVPAVPRKKLTNYVGFANLPNQVHRASIRKGFTFTAMVVGETGLGKSTLINTLFNTNLVPSGEERVVGREPTQTVGIETISADIEENEVRLRLNLIDTPGFGDFVNNENAWEPILQTIRARFDAYLEQENRTSRSKIVDNRVHALLYFIQPTGHALRQIDLEFLTRLHKLVNVIPIIAKSDTVAESDMQTYKQRILRDLEFHGIDIVKLSTLGYEDEEMIAEVNEIQNRLPFAIVGSNDLVKTVDGRVVRGRAYPWGVIEVDNEEHCDFVKLRQMLIRSNMEDLRELTEVLYENYRASKLQELGISQDDSVFSDVNPSAKQAEARAVHEAKLAKMESDMKAVFQRKVAEKESKLKQSEEELYARHRQMRAALDQQRQELEERKRRLQNSLR</sequence>
<evidence type="ECO:0000313" key="9">
    <source>
        <dbReference type="EMBL" id="KOS13230.1"/>
    </source>
</evidence>
<dbReference type="InterPro" id="IPR027417">
    <property type="entry name" value="P-loop_NTPase"/>
</dbReference>
<dbReference type="SUPFAM" id="SSF52540">
    <property type="entry name" value="P-loop containing nucleoside triphosphate hydrolases"/>
    <property type="match status" value="1"/>
</dbReference>
<dbReference type="GO" id="GO:0032161">
    <property type="term" value="C:cleavage apparatus septin structure"/>
    <property type="evidence" value="ECO:0007669"/>
    <property type="project" value="UniProtKB-ARBA"/>
</dbReference>
<dbReference type="GO" id="GO:0005940">
    <property type="term" value="C:septin ring"/>
    <property type="evidence" value="ECO:0007669"/>
    <property type="project" value="UniProtKB-ARBA"/>
</dbReference>
<dbReference type="FunFam" id="3.40.50.300:FF:000162">
    <property type="entry name" value="septin-7 isoform X1"/>
    <property type="match status" value="1"/>
</dbReference>
<evidence type="ECO:0000256" key="1">
    <source>
        <dbReference type="ARBA" id="ARBA00022618"/>
    </source>
</evidence>
<reference evidence="9 10" key="1">
    <citation type="submission" date="2015-07" db="EMBL/GenBank/DDBJ databases">
        <title>Draft Genome Sequence of Malassezia furfur CBS1878 and Malassezia pachydermatis CBS1879.</title>
        <authorList>
            <person name="Triana S."/>
            <person name="Ohm R."/>
            <person name="Gonzalez A."/>
            <person name="DeCock H."/>
            <person name="Restrepo S."/>
            <person name="Celis A."/>
        </authorList>
    </citation>
    <scope>NUCLEOTIDE SEQUENCE [LARGE SCALE GENOMIC DNA]</scope>
    <source>
        <strain evidence="9 10">CBS 1879</strain>
    </source>
</reference>
<gene>
    <name evidence="9" type="ORF">Malapachy_1662</name>
</gene>
<dbReference type="GeneID" id="28728039"/>
<dbReference type="InterPro" id="IPR016491">
    <property type="entry name" value="Septin"/>
</dbReference>
<protein>
    <submittedName>
        <fullName evidence="9">Cell division control gtp binding protein</fullName>
    </submittedName>
</protein>
<keyword evidence="1 9" id="KW-0132">Cell division</keyword>
<dbReference type="PANTHER" id="PTHR18884">
    <property type="entry name" value="SEPTIN"/>
    <property type="match status" value="1"/>
</dbReference>
<dbReference type="EMBL" id="LGAV01000007">
    <property type="protein sequence ID" value="KOS13230.1"/>
    <property type="molecule type" value="Genomic_DNA"/>
</dbReference>
<dbReference type="Proteomes" id="UP000037751">
    <property type="component" value="Unassembled WGS sequence"/>
</dbReference>
<comment type="similarity">
    <text evidence="6">Belongs to the TRAFAC class TrmE-Era-EngA-EngB-Septin-like GTPase superfamily. Septin GTPase family.</text>
</comment>
<dbReference type="RefSeq" id="XP_017990862.1">
    <property type="nucleotide sequence ID" value="XM_018136164.1"/>
</dbReference>
<keyword evidence="5" id="KW-0131">Cell cycle</keyword>
<dbReference type="STRING" id="77020.A0A0M8MT34"/>
<evidence type="ECO:0000256" key="7">
    <source>
        <dbReference type="SAM" id="MobiDB-lite"/>
    </source>
</evidence>
<dbReference type="InterPro" id="IPR030379">
    <property type="entry name" value="G_SEPTIN_dom"/>
</dbReference>
<proteinExistence type="inferred from homology"/>
<comment type="caution">
    <text evidence="9">The sequence shown here is derived from an EMBL/GenBank/DDBJ whole genome shotgun (WGS) entry which is preliminary data.</text>
</comment>
<evidence type="ECO:0000256" key="6">
    <source>
        <dbReference type="RuleBase" id="RU004560"/>
    </source>
</evidence>
<keyword evidence="4 6" id="KW-0342">GTP-binding</keyword>
<dbReference type="VEuPathDB" id="FungiDB:Malapachy_1662"/>
<dbReference type="PIRSF" id="PIRSF006698">
    <property type="entry name" value="Septin"/>
    <property type="match status" value="1"/>
</dbReference>
<organism evidence="9 10">
    <name type="scientific">Malassezia pachydermatis</name>
    <dbReference type="NCBI Taxonomy" id="77020"/>
    <lineage>
        <taxon>Eukaryota</taxon>
        <taxon>Fungi</taxon>
        <taxon>Dikarya</taxon>
        <taxon>Basidiomycota</taxon>
        <taxon>Ustilaginomycotina</taxon>
        <taxon>Malasseziomycetes</taxon>
        <taxon>Malasseziales</taxon>
        <taxon>Malasseziaceae</taxon>
        <taxon>Malassezia</taxon>
    </lineage>
</organism>
<dbReference type="Gene3D" id="3.40.50.300">
    <property type="entry name" value="P-loop containing nucleotide triphosphate hydrolases"/>
    <property type="match status" value="1"/>
</dbReference>
<accession>A0A0M8MT34</accession>
<dbReference type="OrthoDB" id="416553at2759"/>
<dbReference type="Pfam" id="PF00735">
    <property type="entry name" value="Septin"/>
    <property type="match status" value="1"/>
</dbReference>
<evidence type="ECO:0000256" key="3">
    <source>
        <dbReference type="ARBA" id="ARBA00023054"/>
    </source>
</evidence>
<evidence type="ECO:0000313" key="10">
    <source>
        <dbReference type="Proteomes" id="UP000037751"/>
    </source>
</evidence>
<keyword evidence="10" id="KW-1185">Reference proteome</keyword>
<keyword evidence="3" id="KW-0175">Coiled coil</keyword>
<name>A0A0M8MT34_9BASI</name>
<dbReference type="GO" id="GO:0000281">
    <property type="term" value="P:mitotic cytokinesis"/>
    <property type="evidence" value="ECO:0007669"/>
    <property type="project" value="UniProtKB-ARBA"/>
</dbReference>
<feature type="domain" description="Septin-type G" evidence="8">
    <location>
        <begin position="43"/>
        <end position="315"/>
    </location>
</feature>
<dbReference type="GO" id="GO:0005525">
    <property type="term" value="F:GTP binding"/>
    <property type="evidence" value="ECO:0007669"/>
    <property type="project" value="UniProtKB-KW"/>
</dbReference>
<evidence type="ECO:0000256" key="2">
    <source>
        <dbReference type="ARBA" id="ARBA00022741"/>
    </source>
</evidence>
<dbReference type="AlphaFoldDB" id="A0A0M8MT34"/>
<evidence type="ECO:0000256" key="4">
    <source>
        <dbReference type="ARBA" id="ARBA00023134"/>
    </source>
</evidence>
<dbReference type="CDD" id="cd01850">
    <property type="entry name" value="CDC_Septin"/>
    <property type="match status" value="1"/>
</dbReference>
<evidence type="ECO:0000256" key="5">
    <source>
        <dbReference type="ARBA" id="ARBA00023306"/>
    </source>
</evidence>
<dbReference type="GO" id="GO:0031105">
    <property type="term" value="C:septin complex"/>
    <property type="evidence" value="ECO:0007669"/>
    <property type="project" value="UniProtKB-ARBA"/>
</dbReference>
<evidence type="ECO:0000259" key="8">
    <source>
        <dbReference type="PROSITE" id="PS51719"/>
    </source>
</evidence>
<keyword evidence="2 6" id="KW-0547">Nucleotide-binding</keyword>
<feature type="region of interest" description="Disordered" evidence="7">
    <location>
        <begin position="385"/>
        <end position="404"/>
    </location>
</feature>
<dbReference type="PROSITE" id="PS51719">
    <property type="entry name" value="G_SEPTIN"/>
    <property type="match status" value="1"/>
</dbReference>